<evidence type="ECO:0000313" key="2">
    <source>
        <dbReference type="Proteomes" id="UP001500575"/>
    </source>
</evidence>
<dbReference type="SUPFAM" id="SSF53335">
    <property type="entry name" value="S-adenosyl-L-methionine-dependent methyltransferases"/>
    <property type="match status" value="1"/>
</dbReference>
<proteinExistence type="predicted"/>
<dbReference type="EMBL" id="BAAAQQ010000001">
    <property type="protein sequence ID" value="GAA2113983.1"/>
    <property type="molecule type" value="Genomic_DNA"/>
</dbReference>
<accession>A0ABP5JDT2</accession>
<dbReference type="Pfam" id="PF13578">
    <property type="entry name" value="Methyltransf_24"/>
    <property type="match status" value="1"/>
</dbReference>
<dbReference type="Proteomes" id="UP001500575">
    <property type="component" value="Unassembled WGS sequence"/>
</dbReference>
<keyword evidence="1" id="KW-0489">Methyltransferase</keyword>
<reference evidence="2" key="1">
    <citation type="journal article" date="2019" name="Int. J. Syst. Evol. Microbiol.">
        <title>The Global Catalogue of Microorganisms (GCM) 10K type strain sequencing project: providing services to taxonomists for standard genome sequencing and annotation.</title>
        <authorList>
            <consortium name="The Broad Institute Genomics Platform"/>
            <consortium name="The Broad Institute Genome Sequencing Center for Infectious Disease"/>
            <person name="Wu L."/>
            <person name="Ma J."/>
        </authorList>
    </citation>
    <scope>NUCLEOTIDE SEQUENCE [LARGE SCALE GENOMIC DNA]</scope>
    <source>
        <strain evidence="2">JCM 16021</strain>
    </source>
</reference>
<gene>
    <name evidence="1" type="ORF">GCM10009843_02190</name>
</gene>
<comment type="caution">
    <text evidence="1">The sequence shown here is derived from an EMBL/GenBank/DDBJ whole genome shotgun (WGS) entry which is preliminary data.</text>
</comment>
<keyword evidence="1" id="KW-0808">Transferase</keyword>
<dbReference type="InterPro" id="IPR029063">
    <property type="entry name" value="SAM-dependent_MTases_sf"/>
</dbReference>
<dbReference type="Gene3D" id="3.40.50.150">
    <property type="entry name" value="Vaccinia Virus protein VP39"/>
    <property type="match status" value="1"/>
</dbReference>
<name>A0ABP5JDT2_9ACTN</name>
<evidence type="ECO:0000313" key="1">
    <source>
        <dbReference type="EMBL" id="GAA2113983.1"/>
    </source>
</evidence>
<dbReference type="GO" id="GO:0032259">
    <property type="term" value="P:methylation"/>
    <property type="evidence" value="ECO:0007669"/>
    <property type="project" value="UniProtKB-KW"/>
</dbReference>
<keyword evidence="2" id="KW-1185">Reference proteome</keyword>
<protein>
    <submittedName>
        <fullName evidence="1">Class I SAM-dependent methyltransferase</fullName>
    </submittedName>
</protein>
<organism evidence="1 2">
    <name type="scientific">Nocardioides bigeumensis</name>
    <dbReference type="NCBI Taxonomy" id="433657"/>
    <lineage>
        <taxon>Bacteria</taxon>
        <taxon>Bacillati</taxon>
        <taxon>Actinomycetota</taxon>
        <taxon>Actinomycetes</taxon>
        <taxon>Propionibacteriales</taxon>
        <taxon>Nocardioidaceae</taxon>
        <taxon>Nocardioides</taxon>
    </lineage>
</organism>
<dbReference type="GO" id="GO:0008168">
    <property type="term" value="F:methyltransferase activity"/>
    <property type="evidence" value="ECO:0007669"/>
    <property type="project" value="UniProtKB-KW"/>
</dbReference>
<dbReference type="RefSeq" id="WP_344301664.1">
    <property type="nucleotide sequence ID" value="NZ_BAAAQQ010000001.1"/>
</dbReference>
<sequence length="240" mass="27420">MTATPRKGGVGRSQVVRRLLAHYDDPRYLEIGVCEAKTFDKVEAAVKVAVDPEFRFDQHAPERQTLGTSYHEITSDEYFGTVIEPDAQFDVIFLDGLHTVEQTLRDLLNALPHLQPRGVIVIDDVRPPTDLAAIADRQEFFRVRREAGRVEEKAWMGDVFRLVYFIDTFCQQLSFRVIQNNHGQAVLWRHRRPDVPHRTLAEVGSMTFDDLTRQEDALRLARFPDIVAELRADLGLPTPG</sequence>